<organism evidence="4">
    <name type="scientific">Mantoniella antarctica</name>
    <dbReference type="NCBI Taxonomy" id="81844"/>
    <lineage>
        <taxon>Eukaryota</taxon>
        <taxon>Viridiplantae</taxon>
        <taxon>Chlorophyta</taxon>
        <taxon>Mamiellophyceae</taxon>
        <taxon>Mamiellales</taxon>
        <taxon>Mamiellaceae</taxon>
        <taxon>Mantoniella</taxon>
    </lineage>
</organism>
<keyword evidence="2" id="KW-1133">Transmembrane helix</keyword>
<feature type="transmembrane region" description="Helical" evidence="2">
    <location>
        <begin position="314"/>
        <end position="334"/>
    </location>
</feature>
<evidence type="ECO:0000313" key="4">
    <source>
        <dbReference type="EMBL" id="CAD8706844.1"/>
    </source>
</evidence>
<gene>
    <name evidence="4" type="ORF">MANT1106_LOCUS9527</name>
</gene>
<dbReference type="InterPro" id="IPR003440">
    <property type="entry name" value="Glyco_trans_48_dom"/>
</dbReference>
<dbReference type="Pfam" id="PF02364">
    <property type="entry name" value="Glucan_synthase"/>
    <property type="match status" value="1"/>
</dbReference>
<feature type="transmembrane region" description="Helical" evidence="2">
    <location>
        <begin position="781"/>
        <end position="799"/>
    </location>
</feature>
<dbReference type="GO" id="GO:0005886">
    <property type="term" value="C:plasma membrane"/>
    <property type="evidence" value="ECO:0007669"/>
    <property type="project" value="TreeGrafter"/>
</dbReference>
<feature type="transmembrane region" description="Helical" evidence="2">
    <location>
        <begin position="745"/>
        <end position="769"/>
    </location>
</feature>
<evidence type="ECO:0000256" key="2">
    <source>
        <dbReference type="SAM" id="Phobius"/>
    </source>
</evidence>
<dbReference type="PANTHER" id="PTHR12741:SF48">
    <property type="entry name" value="1,3-BETA-GLUCAN SYNTHASE COMPONENT FKS1-RELATED"/>
    <property type="match status" value="1"/>
</dbReference>
<dbReference type="GO" id="GO:0003843">
    <property type="term" value="F:1,3-beta-D-glucan synthase activity"/>
    <property type="evidence" value="ECO:0007669"/>
    <property type="project" value="InterPro"/>
</dbReference>
<dbReference type="AlphaFoldDB" id="A0A7S0SH96"/>
<accession>A0A7S0SH96</accession>
<dbReference type="GO" id="GO:0000148">
    <property type="term" value="C:1,3-beta-D-glucan synthase complex"/>
    <property type="evidence" value="ECO:0007669"/>
    <property type="project" value="InterPro"/>
</dbReference>
<evidence type="ECO:0000259" key="3">
    <source>
        <dbReference type="Pfam" id="PF02364"/>
    </source>
</evidence>
<evidence type="ECO:0000256" key="1">
    <source>
        <dbReference type="SAM" id="MobiDB-lite"/>
    </source>
</evidence>
<sequence>MPVGIPVDLEAIHWNEGAASKYAQLQLFVGSYPDDPGAPYTPFWAGFDFWMARTVVPATNNGVDTLLPEDPATMNIGGDAADSAASAYKLGWFAMPDPSNRPATRSDGVMSHLQRHPILVEVGVSNFPTKGAGALSSAYRGAYSNPAIVLEKTLARISKFADVLSAHNTLTPVGRSHGVSEVIGVGIDEWMDRWDRSMDWDHICHDGVYVHSKCGPLVSYGPKSSSSTPMALERMGLNMQRDVAFKHCLQPRCTLAALQSFAWTDNRTVTAAPRILKVGAAGVGEHILACLNNSATIDFGKVDVCTELKPSPSWALASALIISFTAVLLALIIVRGAVFEIRMHNDPIRGRDRKSAASTHQRGDQSVKSAGDAAPATAAALHRTEEHKPEEFELTGLKAIPPLNNSSFTTTATSKYGGMQTFSIKLVSSNGVSPAKLKTLLCAHVSVQADRLGEQIQAEIAAHRLLKHTDADATAVSVIYKRTLEAYFSWIVWRARSGTRNTGMLPAWLASRLSLGQLGASSADRGQISKYDVGSVVSVSPVPVFPLDGTHTSVVGSAYAEMLVLRVMESLSEQTLHAPERIASLFHHVRCEWQATTAAARGNDANWQFVIRLDDLHGGLSQLHANGNPYTDINFDDMNDNGLDDCHESPMRKRWLEPRGVFVLFDIIRNFAPVIVIKHWAFTFMWFLTHSDDYSDELVSTDWQNLAVNSAMRDSIFSLVVELLLKVVYTGLYQGANASVINPRAYIIQHSLLSLLYFVAACVFIAGAASGDEAKGNYVGISYVYGFTRLVCMFLHSLWAEYGYRADMPEGTMVEEWRADADEKTKKPWADWPEFKTRTVYVMRNLVMWMGILMLAAYWEVASLVPMAMDAKASNLCPEECNLETESYNRRVSVLSSAIVTGTDASTTCTACFVGSLLIWTLVFATMIVDVFFIFNVMVAFVGYGFGATRGLENAHNTTVSSLNMYRLSVSMKSLFGERWKEAWEAMSDSLYQDSVIALDDLKQLKAAAAAVDAAVSAAVDATQAAATAVAAYDDDAGVDPYEVNVELENKQAIATAMATKATQAEDKTNVQLARLPLIVRERLAFFKSTVSILSQKKEAAAARSDGGLHGLSIDGAVYGSFPTLTQLIPVYDEDIILAEGKLRGSDDGVNTNLSFIITQYPDQWNLLAQKEKLTPEELYGAFMCHTDPNNTPSDQPPCDKDEREHVITEVRLWASMRMQTVVRTIHGAVLYHKALAVLAGLPGIHNAGKSPVQLMLSHQTFGGRQAAAAE</sequence>
<feature type="transmembrane region" description="Helical" evidence="2">
    <location>
        <begin position="846"/>
        <end position="869"/>
    </location>
</feature>
<dbReference type="GO" id="GO:0006075">
    <property type="term" value="P:(1-&gt;3)-beta-D-glucan biosynthetic process"/>
    <property type="evidence" value="ECO:0007669"/>
    <property type="project" value="InterPro"/>
</dbReference>
<feature type="compositionally biased region" description="Low complexity" evidence="1">
    <location>
        <begin position="370"/>
        <end position="380"/>
    </location>
</feature>
<feature type="region of interest" description="Disordered" evidence="1">
    <location>
        <begin position="349"/>
        <end position="387"/>
    </location>
</feature>
<feature type="transmembrane region" description="Helical" evidence="2">
    <location>
        <begin position="715"/>
        <end position="733"/>
    </location>
</feature>
<feature type="compositionally biased region" description="Basic and acidic residues" evidence="1">
    <location>
        <begin position="349"/>
        <end position="365"/>
    </location>
</feature>
<feature type="domain" description="Glycosyl transferase 48" evidence="3">
    <location>
        <begin position="1121"/>
        <end position="1240"/>
    </location>
</feature>
<keyword evidence="2" id="KW-0812">Transmembrane</keyword>
<dbReference type="PANTHER" id="PTHR12741">
    <property type="entry name" value="LYST-INTERACTING PROTEIN LIP5 DOPAMINE RESPONSIVE PROTEIN DRG-1"/>
    <property type="match status" value="1"/>
</dbReference>
<proteinExistence type="predicted"/>
<feature type="transmembrane region" description="Helical" evidence="2">
    <location>
        <begin position="917"/>
        <end position="944"/>
    </location>
</feature>
<name>A0A7S0SH96_9CHLO</name>
<keyword evidence="2" id="KW-0472">Membrane</keyword>
<reference evidence="4" key="1">
    <citation type="submission" date="2021-01" db="EMBL/GenBank/DDBJ databases">
        <authorList>
            <person name="Corre E."/>
            <person name="Pelletier E."/>
            <person name="Niang G."/>
            <person name="Scheremetjew M."/>
            <person name="Finn R."/>
            <person name="Kale V."/>
            <person name="Holt S."/>
            <person name="Cochrane G."/>
            <person name="Meng A."/>
            <person name="Brown T."/>
            <person name="Cohen L."/>
        </authorList>
    </citation>
    <scope>NUCLEOTIDE SEQUENCE</scope>
    <source>
        <strain evidence="4">SL-175</strain>
    </source>
</reference>
<dbReference type="EMBL" id="HBFC01016133">
    <property type="protein sequence ID" value="CAD8706844.1"/>
    <property type="molecule type" value="Transcribed_RNA"/>
</dbReference>
<protein>
    <recommendedName>
        <fullName evidence="3">Glycosyl transferase 48 domain-containing protein</fullName>
    </recommendedName>
</protein>
<feature type="transmembrane region" description="Helical" evidence="2">
    <location>
        <begin position="661"/>
        <end position="688"/>
    </location>
</feature>